<feature type="compositionally biased region" description="Polar residues" evidence="3">
    <location>
        <begin position="141"/>
        <end position="153"/>
    </location>
</feature>
<accession>B0D5A3</accession>
<dbReference type="GO" id="GO:0008408">
    <property type="term" value="F:3'-5' exonuclease activity"/>
    <property type="evidence" value="ECO:0007669"/>
    <property type="project" value="InterPro"/>
</dbReference>
<dbReference type="PANTHER" id="PTHR13620">
    <property type="entry name" value="3-5 EXONUCLEASE"/>
    <property type="match status" value="1"/>
</dbReference>
<dbReference type="GO" id="GO:0005737">
    <property type="term" value="C:cytoplasm"/>
    <property type="evidence" value="ECO:0007669"/>
    <property type="project" value="TreeGrafter"/>
</dbReference>
<dbReference type="GO" id="GO:0005634">
    <property type="term" value="C:nucleus"/>
    <property type="evidence" value="ECO:0007669"/>
    <property type="project" value="TreeGrafter"/>
</dbReference>
<dbReference type="PANTHER" id="PTHR13620:SF104">
    <property type="entry name" value="EXONUCLEASE 3'-5' DOMAIN-CONTAINING PROTEIN 2"/>
    <property type="match status" value="1"/>
</dbReference>
<dbReference type="InParanoid" id="B0D5A3"/>
<dbReference type="GeneID" id="6074451"/>
<sequence length="532" mass="58786">MLKEPIVLASRRLAAPSSPPRKNVLGASINSHTMSTMRASQSDSVAGRANADLPSKLNALNLAESDDDSDIEVFGPFPASKTEGKCVRANSVDIGGKASDKPVHPFFVSSAAIKASASRPSVFTKAKPTEVKVKAKAISAPKSTVQAPRSASNATFPVTSSSVTPSATNTRPDGPTRDKPDSTQAGEFDVEGRQAPLPKYSYRDYHHPTPTVVYTRHEEEADDLVLGLKPGPVSLDLEWCFYFTKNKGTTTLNERRVAVVQVTDVCGMVLIIQIFGMRRFPKNLQSLIENPNVPKMGVNILNDGKKLFRDYGILAQSLVELGALAMVADPAAKRRRKMVSLAKLVEQYCGKLLEKGSIRTGNWEAKLDQEQIDYAANDAHSTIQVYNELVKMADEMSINLWDDKQTHTQAVGWHRSTLLASRSKLEVSSKILARPQQLRAYQYWHHQNMSLEKMCMALSLKSKGYGPQIPGEDKNLRPSTVISYILGALQSDSTLPFQIDKVKDLLQMEITSWSRHHDWILDAWEERASNIQ</sequence>
<dbReference type="InterPro" id="IPR012337">
    <property type="entry name" value="RNaseH-like_sf"/>
</dbReference>
<dbReference type="InterPro" id="IPR002562">
    <property type="entry name" value="3'-5'_exonuclease_dom"/>
</dbReference>
<feature type="domain" description="3'-5' exonuclease" evidence="4">
    <location>
        <begin position="212"/>
        <end position="394"/>
    </location>
</feature>
<dbReference type="GO" id="GO:0006139">
    <property type="term" value="P:nucleobase-containing compound metabolic process"/>
    <property type="evidence" value="ECO:0007669"/>
    <property type="project" value="InterPro"/>
</dbReference>
<evidence type="ECO:0000256" key="3">
    <source>
        <dbReference type="SAM" id="MobiDB-lite"/>
    </source>
</evidence>
<proteinExistence type="predicted"/>
<dbReference type="AlphaFoldDB" id="B0D5A3"/>
<dbReference type="GO" id="GO:0003676">
    <property type="term" value="F:nucleic acid binding"/>
    <property type="evidence" value="ECO:0007669"/>
    <property type="project" value="InterPro"/>
</dbReference>
<dbReference type="InterPro" id="IPR036397">
    <property type="entry name" value="RNaseH_sf"/>
</dbReference>
<dbReference type="InterPro" id="IPR051132">
    <property type="entry name" value="3-5_Exonuclease_domain"/>
</dbReference>
<evidence type="ECO:0000256" key="1">
    <source>
        <dbReference type="ARBA" id="ARBA00022722"/>
    </source>
</evidence>
<organism evidence="6">
    <name type="scientific">Laccaria bicolor (strain S238N-H82 / ATCC MYA-4686)</name>
    <name type="common">Bicoloured deceiver</name>
    <name type="synonym">Laccaria laccata var. bicolor</name>
    <dbReference type="NCBI Taxonomy" id="486041"/>
    <lineage>
        <taxon>Eukaryota</taxon>
        <taxon>Fungi</taxon>
        <taxon>Dikarya</taxon>
        <taxon>Basidiomycota</taxon>
        <taxon>Agaricomycotina</taxon>
        <taxon>Agaricomycetes</taxon>
        <taxon>Agaricomycetidae</taxon>
        <taxon>Agaricales</taxon>
        <taxon>Agaricineae</taxon>
        <taxon>Hydnangiaceae</taxon>
        <taxon>Laccaria</taxon>
    </lineage>
</organism>
<dbReference type="EMBL" id="DS547097">
    <property type="protein sequence ID" value="EDR10239.1"/>
    <property type="molecule type" value="Genomic_DNA"/>
</dbReference>
<dbReference type="SMART" id="SM00474">
    <property type="entry name" value="35EXOc"/>
    <property type="match status" value="1"/>
</dbReference>
<dbReference type="Pfam" id="PF01612">
    <property type="entry name" value="DNA_pol_A_exo1"/>
    <property type="match status" value="1"/>
</dbReference>
<keyword evidence="2" id="KW-0378">Hydrolase</keyword>
<feature type="region of interest" description="Disordered" evidence="3">
    <location>
        <begin position="1"/>
        <end position="50"/>
    </location>
</feature>
<feature type="compositionally biased region" description="Polar residues" evidence="3">
    <location>
        <begin position="28"/>
        <end position="44"/>
    </location>
</feature>
<evidence type="ECO:0000256" key="2">
    <source>
        <dbReference type="ARBA" id="ARBA00022801"/>
    </source>
</evidence>
<feature type="compositionally biased region" description="Low complexity" evidence="3">
    <location>
        <begin position="154"/>
        <end position="168"/>
    </location>
</feature>
<keyword evidence="1" id="KW-0540">Nuclease</keyword>
<dbReference type="STRING" id="486041.B0D5A3"/>
<evidence type="ECO:0000259" key="4">
    <source>
        <dbReference type="SMART" id="SM00474"/>
    </source>
</evidence>
<dbReference type="Gene3D" id="3.30.420.10">
    <property type="entry name" value="Ribonuclease H-like superfamily/Ribonuclease H"/>
    <property type="match status" value="1"/>
</dbReference>
<feature type="region of interest" description="Disordered" evidence="3">
    <location>
        <begin position="140"/>
        <end position="190"/>
    </location>
</feature>
<name>B0D5A3_LACBS</name>
<dbReference type="OrthoDB" id="1920326at2759"/>
<dbReference type="Proteomes" id="UP000001194">
    <property type="component" value="Unassembled WGS sequence"/>
</dbReference>
<dbReference type="CDD" id="cd06141">
    <property type="entry name" value="WRN_exo"/>
    <property type="match status" value="1"/>
</dbReference>
<evidence type="ECO:0000313" key="5">
    <source>
        <dbReference type="EMBL" id="EDR10239.1"/>
    </source>
</evidence>
<reference evidence="5 6" key="1">
    <citation type="journal article" date="2008" name="Nature">
        <title>The genome of Laccaria bicolor provides insights into mycorrhizal symbiosis.</title>
        <authorList>
            <person name="Martin F."/>
            <person name="Aerts A."/>
            <person name="Ahren D."/>
            <person name="Brun A."/>
            <person name="Danchin E.G.J."/>
            <person name="Duchaussoy F."/>
            <person name="Gibon J."/>
            <person name="Kohler A."/>
            <person name="Lindquist E."/>
            <person name="Pereda V."/>
            <person name="Salamov A."/>
            <person name="Shapiro H.J."/>
            <person name="Wuyts J."/>
            <person name="Blaudez D."/>
            <person name="Buee M."/>
            <person name="Brokstein P."/>
            <person name="Canbaeck B."/>
            <person name="Cohen D."/>
            <person name="Courty P.E."/>
            <person name="Coutinho P.M."/>
            <person name="Delaruelle C."/>
            <person name="Detter J.C."/>
            <person name="Deveau A."/>
            <person name="DiFazio S."/>
            <person name="Duplessis S."/>
            <person name="Fraissinet-Tachet L."/>
            <person name="Lucic E."/>
            <person name="Frey-Klett P."/>
            <person name="Fourrey C."/>
            <person name="Feussner I."/>
            <person name="Gay G."/>
            <person name="Grimwood J."/>
            <person name="Hoegger P.J."/>
            <person name="Jain P."/>
            <person name="Kilaru S."/>
            <person name="Labbe J."/>
            <person name="Lin Y.C."/>
            <person name="Legue V."/>
            <person name="Le Tacon F."/>
            <person name="Marmeisse R."/>
            <person name="Melayah D."/>
            <person name="Montanini B."/>
            <person name="Muratet M."/>
            <person name="Nehls U."/>
            <person name="Niculita-Hirzel H."/>
            <person name="Oudot-Le Secq M.P."/>
            <person name="Peter M."/>
            <person name="Quesneville H."/>
            <person name="Rajashekar B."/>
            <person name="Reich M."/>
            <person name="Rouhier N."/>
            <person name="Schmutz J."/>
            <person name="Yin T."/>
            <person name="Chalot M."/>
            <person name="Henrissat B."/>
            <person name="Kuees U."/>
            <person name="Lucas S."/>
            <person name="Van de Peer Y."/>
            <person name="Podila G.K."/>
            <person name="Polle A."/>
            <person name="Pukkila P.J."/>
            <person name="Richardson P.M."/>
            <person name="Rouze P."/>
            <person name="Sanders I.R."/>
            <person name="Stajich J.E."/>
            <person name="Tunlid A."/>
            <person name="Tuskan G."/>
            <person name="Grigoriev I.V."/>
        </authorList>
    </citation>
    <scope>NUCLEOTIDE SEQUENCE [LARGE SCALE GENOMIC DNA]</scope>
    <source>
        <strain evidence="6">S238N-H82 / ATCC MYA-4686</strain>
    </source>
</reference>
<dbReference type="HOGENOM" id="CLU_038394_0_0_1"/>
<dbReference type="RefSeq" id="XP_001878689.1">
    <property type="nucleotide sequence ID" value="XM_001878654.1"/>
</dbReference>
<dbReference type="SUPFAM" id="SSF53098">
    <property type="entry name" value="Ribonuclease H-like"/>
    <property type="match status" value="1"/>
</dbReference>
<dbReference type="KEGG" id="lbc:LACBIDRAFT_316924"/>
<keyword evidence="6" id="KW-1185">Reference proteome</keyword>
<protein>
    <submittedName>
        <fullName evidence="5">Predicted protein</fullName>
    </submittedName>
</protein>
<evidence type="ECO:0000313" key="6">
    <source>
        <dbReference type="Proteomes" id="UP000001194"/>
    </source>
</evidence>
<gene>
    <name evidence="5" type="ORF">LACBIDRAFT_316924</name>
</gene>